<comment type="caution">
    <text evidence="4">The sequence shown here is derived from an EMBL/GenBank/DDBJ whole genome shotgun (WGS) entry which is preliminary data.</text>
</comment>
<dbReference type="AlphaFoldDB" id="A0AAX2SC25"/>
<keyword evidence="1" id="KW-0129">CBS domain</keyword>
<dbReference type="SUPFAM" id="SSF54631">
    <property type="entry name" value="CBS-domain pair"/>
    <property type="match status" value="1"/>
</dbReference>
<evidence type="ECO:0000313" key="4">
    <source>
        <dbReference type="EMBL" id="TFI03099.1"/>
    </source>
</evidence>
<feature type="region of interest" description="Disordered" evidence="2">
    <location>
        <begin position="246"/>
        <end position="274"/>
    </location>
</feature>
<dbReference type="EMBL" id="SPNK01000001">
    <property type="protein sequence ID" value="TFI03099.1"/>
    <property type="molecule type" value="Genomic_DNA"/>
</dbReference>
<gene>
    <name evidence="4" type="ORF">E4P33_00860</name>
</gene>
<dbReference type="Gene3D" id="3.10.580.10">
    <property type="entry name" value="CBS-domain"/>
    <property type="match status" value="1"/>
</dbReference>
<accession>A0AAX2SC25</accession>
<dbReference type="InterPro" id="IPR000644">
    <property type="entry name" value="CBS_dom"/>
</dbReference>
<name>A0AAX2SC25_KOCRH</name>
<feature type="domain" description="CBS" evidence="3">
    <location>
        <begin position="294"/>
        <end position="350"/>
    </location>
</feature>
<dbReference type="Pfam" id="PF00571">
    <property type="entry name" value="CBS"/>
    <property type="match status" value="1"/>
</dbReference>
<protein>
    <submittedName>
        <fullName evidence="4">CBS domain-containing protein</fullName>
    </submittedName>
</protein>
<dbReference type="InterPro" id="IPR046342">
    <property type="entry name" value="CBS_dom_sf"/>
</dbReference>
<keyword evidence="5" id="KW-1185">Reference proteome</keyword>
<dbReference type="Proteomes" id="UP000298017">
    <property type="component" value="Unassembled WGS sequence"/>
</dbReference>
<organism evidence="4 5">
    <name type="scientific">Kocuria rhizophila</name>
    <dbReference type="NCBI Taxonomy" id="72000"/>
    <lineage>
        <taxon>Bacteria</taxon>
        <taxon>Bacillati</taxon>
        <taxon>Actinomycetota</taxon>
        <taxon>Actinomycetes</taxon>
        <taxon>Micrococcales</taxon>
        <taxon>Micrococcaceae</taxon>
        <taxon>Kocuria</taxon>
    </lineage>
</organism>
<dbReference type="PROSITE" id="PS51371">
    <property type="entry name" value="CBS"/>
    <property type="match status" value="1"/>
</dbReference>
<proteinExistence type="predicted"/>
<sequence>MRAWMVRAGSDGQREQQALSDGVLLPGWTTVTEDLSSCDSHDDLRSLVRSVHGDEKSERTLGSWAGQMWRFVNVMEDGDIVVMPMKHEWGKIAVGRIDGPYRFDAEAPPGSQHQRPVKWAADLIQKDSLGLDLQASLGALPTICELARNQAAHRLQDVFVHGEDPMTASSDESLPEEYLADLAQRVEKGERPSTTVRDLLARWGYYRRTSNSVEAVTTALSQYGLLAVPPMTEGAIDSEVLFVSDGEQEVDGSSADTSNEPHKVTEEQISTAQRASQEAVSGEIRYAVGSLPSARHAVESVRPSTPLAQALTTMALKSFSQLAVTDMENRLVGTVTWESIAMAWASGTPRTVRDAMVEAQSVTTTEELLSLTPRISAHGYVFVRDADGRVQGIVTAADLTQKFGDDQAPLIQLDEIERRLGAHVRERCSDEDLSANDVRVPASGKTLGTYVTALKREPLWEKLGWHGVDREMLHSMMDRVRQIRNDVMHFSPDPITTEELDILASAMRTLRLITDDPEAT</sequence>
<evidence type="ECO:0000256" key="2">
    <source>
        <dbReference type="SAM" id="MobiDB-lite"/>
    </source>
</evidence>
<evidence type="ECO:0000313" key="5">
    <source>
        <dbReference type="Proteomes" id="UP000298017"/>
    </source>
</evidence>
<reference evidence="4 5" key="1">
    <citation type="submission" date="2019-03" db="EMBL/GenBank/DDBJ databases">
        <title>Genome Sequencing and Assembly of Various Microbes Isolated from Alder Root Nodule.</title>
        <authorList>
            <person name="Swanson E."/>
            <person name="Sevigny J.L."/>
            <person name="Pesce C."/>
            <person name="Davis I."/>
            <person name="Kleiner V."/>
            <person name="Tisa L."/>
        </authorList>
    </citation>
    <scope>NUCLEOTIDE SEQUENCE [LARGE SCALE GENOMIC DNA]</scope>
    <source>
        <strain evidence="4 5">4R-31</strain>
    </source>
</reference>
<evidence type="ECO:0000256" key="1">
    <source>
        <dbReference type="PROSITE-ProRule" id="PRU00703"/>
    </source>
</evidence>
<dbReference type="RefSeq" id="WP_135009788.1">
    <property type="nucleotide sequence ID" value="NZ_JAYEXM010000005.1"/>
</dbReference>
<evidence type="ECO:0000259" key="3">
    <source>
        <dbReference type="PROSITE" id="PS51371"/>
    </source>
</evidence>